<reference evidence="2" key="1">
    <citation type="journal article" date="2023" name="Science">
        <title>Elucidation of the pathway for biosynthesis of saponin adjuvants from the soapbark tree.</title>
        <authorList>
            <person name="Reed J."/>
            <person name="Orme A."/>
            <person name="El-Demerdash A."/>
            <person name="Owen C."/>
            <person name="Martin L.B.B."/>
            <person name="Misra R.C."/>
            <person name="Kikuchi S."/>
            <person name="Rejzek M."/>
            <person name="Martin A.C."/>
            <person name="Harkess A."/>
            <person name="Leebens-Mack J."/>
            <person name="Louveau T."/>
            <person name="Stephenson M.J."/>
            <person name="Osbourn A."/>
        </authorList>
    </citation>
    <scope>NUCLEOTIDE SEQUENCE</scope>
    <source>
        <strain evidence="2">S10</strain>
    </source>
</reference>
<dbReference type="KEGG" id="qsa:O6P43_002522"/>
<sequence>MEEVNLNDINVPRFSEDDHLNDDEGEEEYAKLDEWEDDDEDDNVEFDVDDEEVGFEYDDNDDMKDD</sequence>
<proteinExistence type="predicted"/>
<comment type="caution">
    <text evidence="2">The sequence shown here is derived from an EMBL/GenBank/DDBJ whole genome shotgun (WGS) entry which is preliminary data.</text>
</comment>
<feature type="region of interest" description="Disordered" evidence="1">
    <location>
        <begin position="1"/>
        <end position="66"/>
    </location>
</feature>
<evidence type="ECO:0000313" key="3">
    <source>
        <dbReference type="Proteomes" id="UP001163823"/>
    </source>
</evidence>
<accession>A0AAD7QD53</accession>
<keyword evidence="3" id="KW-1185">Reference proteome</keyword>
<protein>
    <submittedName>
        <fullName evidence="2">Uncharacterized protein</fullName>
    </submittedName>
</protein>
<name>A0AAD7QD53_QUISA</name>
<feature type="compositionally biased region" description="Acidic residues" evidence="1">
    <location>
        <begin position="34"/>
        <end position="66"/>
    </location>
</feature>
<dbReference type="Proteomes" id="UP001163823">
    <property type="component" value="Chromosome 2"/>
</dbReference>
<evidence type="ECO:0000256" key="1">
    <source>
        <dbReference type="SAM" id="MobiDB-lite"/>
    </source>
</evidence>
<dbReference type="AlphaFoldDB" id="A0AAD7QD53"/>
<gene>
    <name evidence="2" type="ORF">O6P43_002522</name>
</gene>
<dbReference type="EMBL" id="JARAOO010000002">
    <property type="protein sequence ID" value="KAJ7979085.1"/>
    <property type="molecule type" value="Genomic_DNA"/>
</dbReference>
<organism evidence="2 3">
    <name type="scientific">Quillaja saponaria</name>
    <name type="common">Soap bark tree</name>
    <dbReference type="NCBI Taxonomy" id="32244"/>
    <lineage>
        <taxon>Eukaryota</taxon>
        <taxon>Viridiplantae</taxon>
        <taxon>Streptophyta</taxon>
        <taxon>Embryophyta</taxon>
        <taxon>Tracheophyta</taxon>
        <taxon>Spermatophyta</taxon>
        <taxon>Magnoliopsida</taxon>
        <taxon>eudicotyledons</taxon>
        <taxon>Gunneridae</taxon>
        <taxon>Pentapetalae</taxon>
        <taxon>rosids</taxon>
        <taxon>fabids</taxon>
        <taxon>Fabales</taxon>
        <taxon>Quillajaceae</taxon>
        <taxon>Quillaja</taxon>
    </lineage>
</organism>
<evidence type="ECO:0000313" key="2">
    <source>
        <dbReference type="EMBL" id="KAJ7979085.1"/>
    </source>
</evidence>